<protein>
    <recommendedName>
        <fullName evidence="3">Lysophospholipase</fullName>
    </recommendedName>
</protein>
<dbReference type="Proteomes" id="UP000199340">
    <property type="component" value="Unassembled WGS sequence"/>
</dbReference>
<dbReference type="Pfam" id="PF07370">
    <property type="entry name" value="DUF1489"/>
    <property type="match status" value="1"/>
</dbReference>
<dbReference type="InterPro" id="IPR008320">
    <property type="entry name" value="UCP032025"/>
</dbReference>
<name>A0A1G8SX28_9RHOB</name>
<sequence>MPERRDLHNWLKLNLHRLPYTASLVGESVDKSMHLVKLSAGTESVDSLEAWQDQFRQRFEDGLPRHVTRMWPKREAEILDGGSIYWVIKGLIQCRQRILRMDEVDRGDGIRRCALVLDPTLVRTMTAPKRAFQGWRYLKPADAPPDLPQNRQNEDALPPALAGALADIGVI</sequence>
<dbReference type="AlphaFoldDB" id="A0A1G8SX28"/>
<evidence type="ECO:0008006" key="3">
    <source>
        <dbReference type="Google" id="ProtNLM"/>
    </source>
</evidence>
<proteinExistence type="predicted"/>
<reference evidence="1 2" key="1">
    <citation type="submission" date="2016-10" db="EMBL/GenBank/DDBJ databases">
        <authorList>
            <person name="de Groot N.N."/>
        </authorList>
    </citation>
    <scope>NUCLEOTIDE SEQUENCE [LARGE SCALE GENOMIC DNA]</scope>
    <source>
        <strain evidence="1 2">DSM 28010</strain>
    </source>
</reference>
<dbReference type="STRING" id="490829.SAMN05421850_11423"/>
<accession>A0A1G8SX28</accession>
<organism evidence="1 2">
    <name type="scientific">Lutimaribacter saemankumensis</name>
    <dbReference type="NCBI Taxonomy" id="490829"/>
    <lineage>
        <taxon>Bacteria</taxon>
        <taxon>Pseudomonadati</taxon>
        <taxon>Pseudomonadota</taxon>
        <taxon>Alphaproteobacteria</taxon>
        <taxon>Rhodobacterales</taxon>
        <taxon>Roseobacteraceae</taxon>
        <taxon>Lutimaribacter</taxon>
    </lineage>
</organism>
<evidence type="ECO:0000313" key="1">
    <source>
        <dbReference type="EMBL" id="SDJ33798.1"/>
    </source>
</evidence>
<keyword evidence="2" id="KW-1185">Reference proteome</keyword>
<dbReference type="PIRSF" id="PIRSF032025">
    <property type="entry name" value="UCP032025"/>
    <property type="match status" value="1"/>
</dbReference>
<dbReference type="EMBL" id="FNEB01000014">
    <property type="protein sequence ID" value="SDJ33798.1"/>
    <property type="molecule type" value="Genomic_DNA"/>
</dbReference>
<evidence type="ECO:0000313" key="2">
    <source>
        <dbReference type="Proteomes" id="UP000199340"/>
    </source>
</evidence>
<gene>
    <name evidence="1" type="ORF">SAMN05421850_11423</name>
</gene>